<dbReference type="AlphaFoldDB" id="A0A0E9WUH6"/>
<proteinExistence type="predicted"/>
<evidence type="ECO:0000313" key="1">
    <source>
        <dbReference type="EMBL" id="JAH93190.1"/>
    </source>
</evidence>
<organism evidence="1">
    <name type="scientific">Anguilla anguilla</name>
    <name type="common">European freshwater eel</name>
    <name type="synonym">Muraena anguilla</name>
    <dbReference type="NCBI Taxonomy" id="7936"/>
    <lineage>
        <taxon>Eukaryota</taxon>
        <taxon>Metazoa</taxon>
        <taxon>Chordata</taxon>
        <taxon>Craniata</taxon>
        <taxon>Vertebrata</taxon>
        <taxon>Euteleostomi</taxon>
        <taxon>Actinopterygii</taxon>
        <taxon>Neopterygii</taxon>
        <taxon>Teleostei</taxon>
        <taxon>Anguilliformes</taxon>
        <taxon>Anguillidae</taxon>
        <taxon>Anguilla</taxon>
    </lineage>
</organism>
<protein>
    <submittedName>
        <fullName evidence="1">Uncharacterized protein</fullName>
    </submittedName>
</protein>
<reference evidence="1" key="1">
    <citation type="submission" date="2014-11" db="EMBL/GenBank/DDBJ databases">
        <authorList>
            <person name="Amaro Gonzalez C."/>
        </authorList>
    </citation>
    <scope>NUCLEOTIDE SEQUENCE</scope>
</reference>
<reference evidence="1" key="2">
    <citation type="journal article" date="2015" name="Fish Shellfish Immunol.">
        <title>Early steps in the European eel (Anguilla anguilla)-Vibrio vulnificus interaction in the gills: Role of the RtxA13 toxin.</title>
        <authorList>
            <person name="Callol A."/>
            <person name="Pajuelo D."/>
            <person name="Ebbesson L."/>
            <person name="Teles M."/>
            <person name="MacKenzie S."/>
            <person name="Amaro C."/>
        </authorList>
    </citation>
    <scope>NUCLEOTIDE SEQUENCE</scope>
</reference>
<accession>A0A0E9WUH6</accession>
<name>A0A0E9WUH6_ANGAN</name>
<dbReference type="EMBL" id="GBXM01015387">
    <property type="protein sequence ID" value="JAH93190.1"/>
    <property type="molecule type" value="Transcribed_RNA"/>
</dbReference>
<sequence length="28" mass="3156">MSNPLLHSPTSPRVLFHTTCDCITLQEN</sequence>